<comment type="caution">
    <text evidence="2">The sequence shown here is derived from an EMBL/GenBank/DDBJ whole genome shotgun (WGS) entry which is preliminary data.</text>
</comment>
<dbReference type="Proteomes" id="UP000467124">
    <property type="component" value="Unassembled WGS sequence"/>
</dbReference>
<evidence type="ECO:0000256" key="1">
    <source>
        <dbReference type="SAM" id="MobiDB-lite"/>
    </source>
</evidence>
<dbReference type="InterPro" id="IPR000415">
    <property type="entry name" value="Nitroreductase-like"/>
</dbReference>
<dbReference type="AlphaFoldDB" id="A0A7K2IRR7"/>
<dbReference type="EMBL" id="WWHY01000001">
    <property type="protein sequence ID" value="MYR32641.1"/>
    <property type="molecule type" value="Genomic_DNA"/>
</dbReference>
<name>A0A7K2IRR7_9ACTN</name>
<evidence type="ECO:0000313" key="3">
    <source>
        <dbReference type="Proteomes" id="UP000467124"/>
    </source>
</evidence>
<dbReference type="Gene3D" id="3.40.109.10">
    <property type="entry name" value="NADH Oxidase"/>
    <property type="match status" value="1"/>
</dbReference>
<dbReference type="GO" id="GO:0016491">
    <property type="term" value="F:oxidoreductase activity"/>
    <property type="evidence" value="ECO:0007669"/>
    <property type="project" value="InterPro"/>
</dbReference>
<protein>
    <submittedName>
        <fullName evidence="2">Uncharacterized protein</fullName>
    </submittedName>
</protein>
<proteinExistence type="predicted"/>
<reference evidence="2 3" key="1">
    <citation type="journal article" date="2019" name="Nat. Commun.">
        <title>The antimicrobial potential of Streptomyces from insect microbiomes.</title>
        <authorList>
            <person name="Chevrette M.G."/>
            <person name="Carlson C.M."/>
            <person name="Ortega H.E."/>
            <person name="Thomas C."/>
            <person name="Ananiev G.E."/>
            <person name="Barns K.J."/>
            <person name="Book A.J."/>
            <person name="Cagnazzo J."/>
            <person name="Carlos C."/>
            <person name="Flanigan W."/>
            <person name="Grubbs K.J."/>
            <person name="Horn H.A."/>
            <person name="Hoffmann F.M."/>
            <person name="Klassen J.L."/>
            <person name="Knack J.J."/>
            <person name="Lewin G.R."/>
            <person name="McDonald B.R."/>
            <person name="Muller L."/>
            <person name="Melo W.G.P."/>
            <person name="Pinto-Tomas A.A."/>
            <person name="Schmitz A."/>
            <person name="Wendt-Pienkowski E."/>
            <person name="Wildman S."/>
            <person name="Zhao M."/>
            <person name="Zhang F."/>
            <person name="Bugni T.S."/>
            <person name="Andes D.R."/>
            <person name="Pupo M.T."/>
            <person name="Currie C.R."/>
        </authorList>
    </citation>
    <scope>NUCLEOTIDE SEQUENCE [LARGE SCALE GENOMIC DNA]</scope>
    <source>
        <strain evidence="2 3">SID5840</strain>
    </source>
</reference>
<organism evidence="2 3">
    <name type="scientific">Nocardiopsis alba</name>
    <dbReference type="NCBI Taxonomy" id="53437"/>
    <lineage>
        <taxon>Bacteria</taxon>
        <taxon>Bacillati</taxon>
        <taxon>Actinomycetota</taxon>
        <taxon>Actinomycetes</taxon>
        <taxon>Streptosporangiales</taxon>
        <taxon>Nocardiopsidaceae</taxon>
        <taxon>Nocardiopsis</taxon>
    </lineage>
</organism>
<feature type="region of interest" description="Disordered" evidence="1">
    <location>
        <begin position="1"/>
        <end position="25"/>
    </location>
</feature>
<accession>A0A7K2IRR7</accession>
<gene>
    <name evidence="2" type="ORF">GTW20_10235</name>
</gene>
<sequence length="471" mass="49429">MGDARRGVPDPASVPVIAATGGPEGRGRAEALAHFHRQSYAKDVAAVETLFFGEEISNGLARPVPGQVRPMSPVLAPLRAVDAAGPDLGGSWTSGRRLLAACVEAVRVRRLSAADRYPVHRAYPSPRGLFGADLFLLPRHGTDWCLRVDPLSHALQPLTDSGAPDDPETALAGARVVVAVDHGRYPPEYGGLRPSLALLEGGHLLATLGLTLTRAGLAPRTHVGPAHPACVDAAPFLPEGMEPSAALTLEPSEGAGAAGTVELSSEATARTASVAARPGRSLRRWLDERTSGVSTANLVTSAHVSPEEGDGVTSSLVAALAEVHSAAGTAGAPRLYRHALREDRVDDRVVRELAPDGGAGPEREVPRTGETNFSATLGHTLAVDFPSWARAHGRHAEPILHTLLGWIAQWGCLGAAATGLCARPMRNYAEEEWGAVLGLEPGQTPAYQLWVRAERGTYMDIPVDADPPEAP</sequence>
<evidence type="ECO:0000313" key="2">
    <source>
        <dbReference type="EMBL" id="MYR32641.1"/>
    </source>
</evidence>
<dbReference type="RefSeq" id="WP_161110825.1">
    <property type="nucleotide sequence ID" value="NZ_WWHY01000001.1"/>
</dbReference>